<dbReference type="EMBL" id="BGZK01001825">
    <property type="protein sequence ID" value="GBP86918.1"/>
    <property type="molecule type" value="Genomic_DNA"/>
</dbReference>
<evidence type="ECO:0000313" key="1">
    <source>
        <dbReference type="EMBL" id="GBP86918.1"/>
    </source>
</evidence>
<dbReference type="Proteomes" id="UP000299102">
    <property type="component" value="Unassembled WGS sequence"/>
</dbReference>
<dbReference type="AlphaFoldDB" id="A0A4C1ZGJ9"/>
<comment type="caution">
    <text evidence="1">The sequence shown here is derived from an EMBL/GenBank/DDBJ whole genome shotgun (WGS) entry which is preliminary data.</text>
</comment>
<keyword evidence="2" id="KW-1185">Reference proteome</keyword>
<name>A0A4C1ZGJ9_EUMVA</name>
<reference evidence="1 2" key="1">
    <citation type="journal article" date="2019" name="Commun. Biol.">
        <title>The bagworm genome reveals a unique fibroin gene that provides high tensile strength.</title>
        <authorList>
            <person name="Kono N."/>
            <person name="Nakamura H."/>
            <person name="Ohtoshi R."/>
            <person name="Tomita M."/>
            <person name="Numata K."/>
            <person name="Arakawa K."/>
        </authorList>
    </citation>
    <scope>NUCLEOTIDE SEQUENCE [LARGE SCALE GENOMIC DNA]</scope>
</reference>
<proteinExistence type="predicted"/>
<accession>A0A4C1ZGJ9</accession>
<protein>
    <submittedName>
        <fullName evidence="1">Uncharacterized protein</fullName>
    </submittedName>
</protein>
<evidence type="ECO:0000313" key="2">
    <source>
        <dbReference type="Proteomes" id="UP000299102"/>
    </source>
</evidence>
<dbReference type="OrthoDB" id="10509504at2759"/>
<gene>
    <name evidence="1" type="ORF">EVAR_60900_1</name>
</gene>
<organism evidence="1 2">
    <name type="scientific">Eumeta variegata</name>
    <name type="common">Bagworm moth</name>
    <name type="synonym">Eumeta japonica</name>
    <dbReference type="NCBI Taxonomy" id="151549"/>
    <lineage>
        <taxon>Eukaryota</taxon>
        <taxon>Metazoa</taxon>
        <taxon>Ecdysozoa</taxon>
        <taxon>Arthropoda</taxon>
        <taxon>Hexapoda</taxon>
        <taxon>Insecta</taxon>
        <taxon>Pterygota</taxon>
        <taxon>Neoptera</taxon>
        <taxon>Endopterygota</taxon>
        <taxon>Lepidoptera</taxon>
        <taxon>Glossata</taxon>
        <taxon>Ditrysia</taxon>
        <taxon>Tineoidea</taxon>
        <taxon>Psychidae</taxon>
        <taxon>Oiketicinae</taxon>
        <taxon>Eumeta</taxon>
    </lineage>
</organism>
<sequence>MALGLHSSYILDHRNGLSRDCSLRSGTFSAARHWCAVSSPTFLRRPKGRNQEVTSYMKNNVDAIEWVDVGDASVMNEAVEPTHSADVPVADPLGYWLLSARTDQSLT</sequence>